<name>W4JWE6_HETIT</name>
<dbReference type="HOGENOM" id="CLU_1586698_0_0_1"/>
<accession>W4JWE6</accession>
<sequence length="168" mass="18383">MGLARARFSPPAATEDRREKAHRALSYYLHRQDRPSHPSLHLIAADLFRAASHPDPHQPHSPPVQCQRRLCESHAQTIASFSACVATLHTTDHVNYQPLQIPVQIDNRFTGDSTASTDPPPFTCKEQVDLAGVPAGEQDTKLNPGVKKDGHAGGGCARDEDALRELIT</sequence>
<dbReference type="EMBL" id="KI925463">
    <property type="protein sequence ID" value="ETW77410.1"/>
    <property type="molecule type" value="Genomic_DNA"/>
</dbReference>
<feature type="compositionally biased region" description="Basic and acidic residues" evidence="1">
    <location>
        <begin position="146"/>
        <end position="161"/>
    </location>
</feature>
<organism evidence="2 3">
    <name type="scientific">Heterobasidion irregulare (strain TC 32-1)</name>
    <dbReference type="NCBI Taxonomy" id="747525"/>
    <lineage>
        <taxon>Eukaryota</taxon>
        <taxon>Fungi</taxon>
        <taxon>Dikarya</taxon>
        <taxon>Basidiomycota</taxon>
        <taxon>Agaricomycotina</taxon>
        <taxon>Agaricomycetes</taxon>
        <taxon>Russulales</taxon>
        <taxon>Bondarzewiaceae</taxon>
        <taxon>Heterobasidion</taxon>
        <taxon>Heterobasidion annosum species complex</taxon>
    </lineage>
</organism>
<protein>
    <submittedName>
        <fullName evidence="2">Uncharacterized protein</fullName>
    </submittedName>
</protein>
<dbReference type="RefSeq" id="XP_009550919.1">
    <property type="nucleotide sequence ID" value="XM_009552624.1"/>
</dbReference>
<dbReference type="Proteomes" id="UP000030671">
    <property type="component" value="Unassembled WGS sequence"/>
</dbReference>
<keyword evidence="3" id="KW-1185">Reference proteome</keyword>
<feature type="region of interest" description="Disordered" evidence="1">
    <location>
        <begin position="135"/>
        <end position="161"/>
    </location>
</feature>
<dbReference type="KEGG" id="hir:HETIRDRAFT_454712"/>
<evidence type="ECO:0000256" key="1">
    <source>
        <dbReference type="SAM" id="MobiDB-lite"/>
    </source>
</evidence>
<gene>
    <name evidence="2" type="ORF">HETIRDRAFT_454712</name>
</gene>
<reference evidence="2 3" key="1">
    <citation type="journal article" date="2012" name="New Phytol.">
        <title>Insight into trade-off between wood decay and parasitism from the genome of a fungal forest pathogen.</title>
        <authorList>
            <person name="Olson A."/>
            <person name="Aerts A."/>
            <person name="Asiegbu F."/>
            <person name="Belbahri L."/>
            <person name="Bouzid O."/>
            <person name="Broberg A."/>
            <person name="Canback B."/>
            <person name="Coutinho P.M."/>
            <person name="Cullen D."/>
            <person name="Dalman K."/>
            <person name="Deflorio G."/>
            <person name="van Diepen L.T."/>
            <person name="Dunand C."/>
            <person name="Duplessis S."/>
            <person name="Durling M."/>
            <person name="Gonthier P."/>
            <person name="Grimwood J."/>
            <person name="Fossdal C.G."/>
            <person name="Hansson D."/>
            <person name="Henrissat B."/>
            <person name="Hietala A."/>
            <person name="Himmelstrand K."/>
            <person name="Hoffmeister D."/>
            <person name="Hogberg N."/>
            <person name="James T.Y."/>
            <person name="Karlsson M."/>
            <person name="Kohler A."/>
            <person name="Kues U."/>
            <person name="Lee Y.H."/>
            <person name="Lin Y.C."/>
            <person name="Lind M."/>
            <person name="Lindquist E."/>
            <person name="Lombard V."/>
            <person name="Lucas S."/>
            <person name="Lunden K."/>
            <person name="Morin E."/>
            <person name="Murat C."/>
            <person name="Park J."/>
            <person name="Raffaello T."/>
            <person name="Rouze P."/>
            <person name="Salamov A."/>
            <person name="Schmutz J."/>
            <person name="Solheim H."/>
            <person name="Stahlberg J."/>
            <person name="Velez H."/>
            <person name="de Vries R.P."/>
            <person name="Wiebenga A."/>
            <person name="Woodward S."/>
            <person name="Yakovlev I."/>
            <person name="Garbelotto M."/>
            <person name="Martin F."/>
            <person name="Grigoriev I.V."/>
            <person name="Stenlid J."/>
        </authorList>
    </citation>
    <scope>NUCLEOTIDE SEQUENCE [LARGE SCALE GENOMIC DNA]</scope>
    <source>
        <strain evidence="2 3">TC 32-1</strain>
    </source>
</reference>
<dbReference type="GeneID" id="20676546"/>
<evidence type="ECO:0000313" key="2">
    <source>
        <dbReference type="EMBL" id="ETW77410.1"/>
    </source>
</evidence>
<proteinExistence type="predicted"/>
<dbReference type="InParanoid" id="W4JWE6"/>
<dbReference type="AlphaFoldDB" id="W4JWE6"/>
<evidence type="ECO:0000313" key="3">
    <source>
        <dbReference type="Proteomes" id="UP000030671"/>
    </source>
</evidence>